<dbReference type="Gene3D" id="6.20.130.10">
    <property type="match status" value="1"/>
</dbReference>
<dbReference type="InterPro" id="IPR034600">
    <property type="entry name" value="Ribosomal_bL31m"/>
</dbReference>
<keyword evidence="3" id="KW-0689">Ribosomal protein</keyword>
<reference evidence="3" key="1">
    <citation type="journal article" date="2014" name="Genome Announc.">
        <title>Complete sequencing and chromosome-scale genome assembly of the industrial progenitor strain P2niaD18 from the penicillin producer Penicillium chrysogenum.</title>
        <authorList>
            <person name="Specht T."/>
            <person name="Dahlmann T.A."/>
            <person name="Zadra I."/>
            <person name="Kurnsteiner H."/>
            <person name="Kuck U."/>
        </authorList>
    </citation>
    <scope>NUCLEOTIDE SEQUENCE [LARGE SCALE GENOMIC DNA]</scope>
    <source>
        <strain evidence="3">P2niaD18</strain>
    </source>
</reference>
<dbReference type="GO" id="GO:0032543">
    <property type="term" value="P:mitochondrial translation"/>
    <property type="evidence" value="ECO:0007669"/>
    <property type="project" value="InterPro"/>
</dbReference>
<organism evidence="3">
    <name type="scientific">Penicillium chrysogenum</name>
    <name type="common">Penicillium notatum</name>
    <dbReference type="NCBI Taxonomy" id="5076"/>
    <lineage>
        <taxon>Eukaryota</taxon>
        <taxon>Fungi</taxon>
        <taxon>Dikarya</taxon>
        <taxon>Ascomycota</taxon>
        <taxon>Pezizomycotina</taxon>
        <taxon>Eurotiomycetes</taxon>
        <taxon>Eurotiomycetidae</taxon>
        <taxon>Eurotiales</taxon>
        <taxon>Aspergillaceae</taxon>
        <taxon>Penicillium</taxon>
        <taxon>Penicillium chrysogenum species complex</taxon>
    </lineage>
</organism>
<evidence type="ECO:0000313" key="3">
    <source>
        <dbReference type="EMBL" id="KZN86021.1"/>
    </source>
</evidence>
<dbReference type="PANTHER" id="PTHR28174:SF1">
    <property type="entry name" value="LARGE RIBOSOMAL SUBUNIT PROTEIN BL31M"/>
    <property type="match status" value="1"/>
</dbReference>
<protein>
    <submittedName>
        <fullName evidence="3">54S ribosomal protein</fullName>
    </submittedName>
</protein>
<dbReference type="Pfam" id="PF21492">
    <property type="entry name" value="bL31_N"/>
    <property type="match status" value="1"/>
</dbReference>
<accession>A0A167RIA1</accession>
<feature type="region of interest" description="Disordered" evidence="1">
    <location>
        <begin position="121"/>
        <end position="185"/>
    </location>
</feature>
<name>A0A167RIA1_PENCH</name>
<dbReference type="AlphaFoldDB" id="A0A167RIA1"/>
<sequence>MSMHTSLRRTAATITNSTTTILPTRLPTQSSSTTFICSQCRHATLLRRPKRPYTFTQLITLSDGSTFTHRTTSPAPIYRSTRDTRNSLLWNPSSSKLMNVEEDEAGRLAAFRARFGRSYDASAPVADEETAKDPAAAKKAEADAKAQAKEDQEEEDNLLDLISAFGQNEAPPPPEKKPFKPSGKK</sequence>
<dbReference type="EMBL" id="CM002800">
    <property type="protein sequence ID" value="KZN86021.1"/>
    <property type="molecule type" value="Genomic_DNA"/>
</dbReference>
<gene>
    <name evidence="3" type="ORF">EN45_102170</name>
</gene>
<feature type="domain" description="Ribosomal protein bL31m N-terminal" evidence="2">
    <location>
        <begin position="48"/>
        <end position="93"/>
    </location>
</feature>
<keyword evidence="3" id="KW-0687">Ribonucleoprotein</keyword>
<feature type="compositionally biased region" description="Basic and acidic residues" evidence="1">
    <location>
        <begin position="129"/>
        <end position="150"/>
    </location>
</feature>
<dbReference type="Proteomes" id="UP000076449">
    <property type="component" value="Chromosome III"/>
</dbReference>
<dbReference type="PhylomeDB" id="A0A167RIA1"/>
<dbReference type="GO" id="GO:0003735">
    <property type="term" value="F:structural constituent of ribosome"/>
    <property type="evidence" value="ECO:0007669"/>
    <property type="project" value="InterPro"/>
</dbReference>
<proteinExistence type="predicted"/>
<evidence type="ECO:0000256" key="1">
    <source>
        <dbReference type="SAM" id="MobiDB-lite"/>
    </source>
</evidence>
<dbReference type="GO" id="GO:0005762">
    <property type="term" value="C:mitochondrial large ribosomal subunit"/>
    <property type="evidence" value="ECO:0007669"/>
    <property type="project" value="InterPro"/>
</dbReference>
<evidence type="ECO:0000259" key="2">
    <source>
        <dbReference type="Pfam" id="PF21492"/>
    </source>
</evidence>
<dbReference type="PANTHER" id="PTHR28174">
    <property type="entry name" value="54S RIBOSOMAL PROTEIN L36, MITOCHONDRIAL"/>
    <property type="match status" value="1"/>
</dbReference>
<dbReference type="InterPro" id="IPR048874">
    <property type="entry name" value="Ribosomal_bL31m_N"/>
</dbReference>